<keyword evidence="1" id="KW-0175">Coiled coil</keyword>
<feature type="non-terminal residue" evidence="2">
    <location>
        <position position="163"/>
    </location>
</feature>
<proteinExistence type="evidence at transcript level"/>
<evidence type="ECO:0000256" key="1">
    <source>
        <dbReference type="SAM" id="Coils"/>
    </source>
</evidence>
<protein>
    <submittedName>
        <fullName evidence="2">Uncharacterized protein</fullName>
    </submittedName>
</protein>
<name>Q592Q2_LYMST</name>
<dbReference type="EMBL" id="AY577413">
    <property type="protein sequence ID" value="AAS86737.1"/>
    <property type="molecule type" value="mRNA"/>
</dbReference>
<sequence>MDRKQAAEKSTDHDKEIDILSEDMSKFIRTHEKQIKSQEKQIKNLSETITDVRSQSCSKFDEVMGEMSAASDFMATMKETLESLSSKVEENVAKLESVESNQHELTSSLMDQEKQLTTLGTELKDIHEKYGVLCQTLTKRLMPLVAIQEALYNKKTSIEENKS</sequence>
<organism evidence="2">
    <name type="scientific">Lymnaea stagnalis</name>
    <name type="common">Great pond snail</name>
    <name type="synonym">Helix stagnalis</name>
    <dbReference type="NCBI Taxonomy" id="6523"/>
    <lineage>
        <taxon>Eukaryota</taxon>
        <taxon>Metazoa</taxon>
        <taxon>Spiralia</taxon>
        <taxon>Lophotrochozoa</taxon>
        <taxon>Mollusca</taxon>
        <taxon>Gastropoda</taxon>
        <taxon>Heterobranchia</taxon>
        <taxon>Euthyneura</taxon>
        <taxon>Panpulmonata</taxon>
        <taxon>Hygrophila</taxon>
        <taxon>Lymnaeoidea</taxon>
        <taxon>Lymnaeidae</taxon>
        <taxon>Lymnaea</taxon>
    </lineage>
</organism>
<feature type="coiled-coil region" evidence="1">
    <location>
        <begin position="28"/>
        <end position="115"/>
    </location>
</feature>
<feature type="non-terminal residue" evidence="2">
    <location>
        <position position="1"/>
    </location>
</feature>
<evidence type="ECO:0000313" key="2">
    <source>
        <dbReference type="EMBL" id="AAS86737.1"/>
    </source>
</evidence>
<dbReference type="AlphaFoldDB" id="Q592Q2"/>
<reference evidence="2" key="1">
    <citation type="submission" date="2004-03" db="EMBL/GenBank/DDBJ databases">
        <title>A genome-wide screening approach for membrane-targeted gene products.</title>
        <authorList>
            <person name="Jaaro H."/>
            <person name="Levy Z."/>
            <person name="Fainzilber M."/>
        </authorList>
    </citation>
    <scope>NUCLEOTIDE SEQUENCE</scope>
    <source>
        <tissue evidence="2">CNS</tissue>
    </source>
</reference>
<accession>Q592Q2</accession>